<dbReference type="EMBL" id="JAENHN010000037">
    <property type="protein sequence ID" value="MBK1811527.1"/>
    <property type="molecule type" value="Genomic_DNA"/>
</dbReference>
<gene>
    <name evidence="1" type="ORF">JHL18_12935</name>
</gene>
<evidence type="ECO:0000313" key="2">
    <source>
        <dbReference type="Proteomes" id="UP000596739"/>
    </source>
</evidence>
<proteinExistence type="predicted"/>
<organism evidence="1 2">
    <name type="scientific">Clostridium yunnanense</name>
    <dbReference type="NCBI Taxonomy" id="2800325"/>
    <lineage>
        <taxon>Bacteria</taxon>
        <taxon>Bacillati</taxon>
        <taxon>Bacillota</taxon>
        <taxon>Clostridia</taxon>
        <taxon>Eubacteriales</taxon>
        <taxon>Clostridiaceae</taxon>
        <taxon>Clostridium</taxon>
    </lineage>
</organism>
<dbReference type="Proteomes" id="UP000596739">
    <property type="component" value="Unassembled WGS sequence"/>
</dbReference>
<dbReference type="Pfam" id="PF14271">
    <property type="entry name" value="DUF4359"/>
    <property type="match status" value="1"/>
</dbReference>
<comment type="caution">
    <text evidence="1">The sequence shown here is derived from an EMBL/GenBank/DDBJ whole genome shotgun (WGS) entry which is preliminary data.</text>
</comment>
<name>A0ABS1EQ96_9CLOT</name>
<keyword evidence="2" id="KW-1185">Reference proteome</keyword>
<reference evidence="2" key="1">
    <citation type="submission" date="2021-01" db="EMBL/GenBank/DDBJ databases">
        <title>Genome public.</title>
        <authorList>
            <person name="Liu C."/>
            <person name="Sun Q."/>
        </authorList>
    </citation>
    <scope>NUCLEOTIDE SEQUENCE [LARGE SCALE GENOMIC DNA]</scope>
    <source>
        <strain evidence="2">YIM B02505</strain>
    </source>
</reference>
<dbReference type="RefSeq" id="WP_200269799.1">
    <property type="nucleotide sequence ID" value="NZ_JAENHN010000037.1"/>
</dbReference>
<protein>
    <submittedName>
        <fullName evidence="1">DUF4359 domain-containing protein</fullName>
    </submittedName>
</protein>
<sequence>MRKIGIVISIILVLLSIATFTNPTKGDYINWVKESSQKSHSLLEKGFIILLGDTVVNNTTTSNNFVIFSSYNTKIGSEKIKTIGAFNNFLTISDVDTEQASK</sequence>
<dbReference type="InterPro" id="IPR025578">
    <property type="entry name" value="DUF4359"/>
</dbReference>
<accession>A0ABS1EQ96</accession>
<evidence type="ECO:0000313" key="1">
    <source>
        <dbReference type="EMBL" id="MBK1811527.1"/>
    </source>
</evidence>